<dbReference type="InterPro" id="IPR003660">
    <property type="entry name" value="HAMP_dom"/>
</dbReference>
<dbReference type="Proteomes" id="UP000198418">
    <property type="component" value="Unassembled WGS sequence"/>
</dbReference>
<evidence type="ECO:0000256" key="1">
    <source>
        <dbReference type="ARBA" id="ARBA00023224"/>
    </source>
</evidence>
<feature type="coiled-coil region" evidence="4">
    <location>
        <begin position="434"/>
        <end position="461"/>
    </location>
</feature>
<keyword evidence="4" id="KW-0175">Coiled coil</keyword>
<evidence type="ECO:0000256" key="2">
    <source>
        <dbReference type="ARBA" id="ARBA00029447"/>
    </source>
</evidence>
<keyword evidence="5" id="KW-0472">Membrane</keyword>
<evidence type="ECO:0000259" key="6">
    <source>
        <dbReference type="PROSITE" id="PS50111"/>
    </source>
</evidence>
<keyword evidence="9" id="KW-1185">Reference proteome</keyword>
<dbReference type="Gene3D" id="6.10.340.10">
    <property type="match status" value="1"/>
</dbReference>
<comment type="similarity">
    <text evidence="2">Belongs to the methyl-accepting chemotaxis (MCP) protein family.</text>
</comment>
<accession>A0A212R0H6</accession>
<feature type="transmembrane region" description="Helical" evidence="5">
    <location>
        <begin position="282"/>
        <end position="304"/>
    </location>
</feature>
<organism evidence="8 9">
    <name type="scientific">Rhodoblastus acidophilus</name>
    <name type="common">Rhodopseudomonas acidophila</name>
    <dbReference type="NCBI Taxonomy" id="1074"/>
    <lineage>
        <taxon>Bacteria</taxon>
        <taxon>Pseudomonadati</taxon>
        <taxon>Pseudomonadota</taxon>
        <taxon>Alphaproteobacteria</taxon>
        <taxon>Hyphomicrobiales</taxon>
        <taxon>Rhodoblastaceae</taxon>
        <taxon>Rhodoblastus</taxon>
    </lineage>
</organism>
<dbReference type="InterPro" id="IPR004089">
    <property type="entry name" value="MCPsignal_dom"/>
</dbReference>
<evidence type="ECO:0000259" key="7">
    <source>
        <dbReference type="PROSITE" id="PS50885"/>
    </source>
</evidence>
<dbReference type="Pfam" id="PF00015">
    <property type="entry name" value="MCPsignal"/>
    <property type="match status" value="1"/>
</dbReference>
<feature type="domain" description="Methyl-accepting transducer" evidence="6">
    <location>
        <begin position="405"/>
        <end position="620"/>
    </location>
</feature>
<gene>
    <name evidence="8" type="ORF">SAMN06265338_102189</name>
</gene>
<keyword evidence="5" id="KW-1133">Transmembrane helix</keyword>
<dbReference type="SMART" id="SM00304">
    <property type="entry name" value="HAMP"/>
    <property type="match status" value="1"/>
</dbReference>
<dbReference type="AlphaFoldDB" id="A0A212R0H6"/>
<dbReference type="SMART" id="SM01358">
    <property type="entry name" value="HBM"/>
    <property type="match status" value="1"/>
</dbReference>
<evidence type="ECO:0000256" key="3">
    <source>
        <dbReference type="PROSITE-ProRule" id="PRU00284"/>
    </source>
</evidence>
<keyword evidence="1 3" id="KW-0807">Transducer</keyword>
<dbReference type="GO" id="GO:0007165">
    <property type="term" value="P:signal transduction"/>
    <property type="evidence" value="ECO:0007669"/>
    <property type="project" value="UniProtKB-KW"/>
</dbReference>
<dbReference type="Pfam" id="PF00672">
    <property type="entry name" value="HAMP"/>
    <property type="match status" value="1"/>
</dbReference>
<protein>
    <submittedName>
        <fullName evidence="8">Methyl-accepting chemotaxis sensory transducer</fullName>
    </submittedName>
</protein>
<dbReference type="RefSeq" id="WP_088519721.1">
    <property type="nucleotide sequence ID" value="NZ_FYDG01000002.1"/>
</dbReference>
<keyword evidence="5" id="KW-0812">Transmembrane</keyword>
<dbReference type="SMART" id="SM00283">
    <property type="entry name" value="MA"/>
    <property type="match status" value="1"/>
</dbReference>
<dbReference type="GO" id="GO:0035438">
    <property type="term" value="F:cyclic-di-GMP binding"/>
    <property type="evidence" value="ECO:0007669"/>
    <property type="project" value="InterPro"/>
</dbReference>
<sequence>MLGRFRIGHQLIALALVPALGFIAILGNVVWTVHVQNVTQARAHLAAQTALEASQFAGTMLQLRSAEKNFVLQRDETYVAEHETRAQMARAQMKSLAEKAAQLDDAELKRGLAAVEQPMALYFASFGKFVEATRILGLTPDKGIDGELRVAANALQQAFTSLDRPILNVKALMMRIHAKDFMILHKDQDRAATIAANEELKRAVAEDPAIEDARSRLSDLVDRYASGFSAWARKATEAAAIENEISRGYNAFEPAIAGVVARARVINEEKFAEVDSMDKRSLATAVATIALALIAAFALSVSVWRYLAGSLGRLNGAMASITKGDTTADLNDLNTANEIGDMARAVNVFRENTAARGRLEKEAKAEREREADRQRVLEEITSHFRDNVHSVVSALRARTGEMGETAKNLGAVASRASGAADDANRSANDSSGNMQTVSAAAEELTASIQEILRQIEGMRHRADQTSASARDTDRHVRALVTLAEKIGAIVEIIRSIAQQTNMLALNATIEAARAGEAGRGFAVVASEVKTLAEHTARATDEIGAQIAEIQGATREAESAIESIAVAASDMDTLTATIASSVSQQSEATEEIARAVARAATSSNETSVSVTHAASVISETNVEAGRVTSVTEALIAAGTTLTKTVETFMIDLGRDIKERRKALRRRSTQALVLSSDGRSEQAHLVDISDSGVKFSSSGRLKVGDTLTLQFEDGARTQARVARVEPGFAAAQFLETLDGALDRYAA</sequence>
<dbReference type="EMBL" id="FYDG01000002">
    <property type="protein sequence ID" value="SNB65307.1"/>
    <property type="molecule type" value="Genomic_DNA"/>
</dbReference>
<dbReference type="PANTHER" id="PTHR32089">
    <property type="entry name" value="METHYL-ACCEPTING CHEMOTAXIS PROTEIN MCPB"/>
    <property type="match status" value="1"/>
</dbReference>
<dbReference type="Pfam" id="PF07238">
    <property type="entry name" value="PilZ"/>
    <property type="match status" value="1"/>
</dbReference>
<evidence type="ECO:0000256" key="4">
    <source>
        <dbReference type="SAM" id="Coils"/>
    </source>
</evidence>
<evidence type="ECO:0000313" key="9">
    <source>
        <dbReference type="Proteomes" id="UP000198418"/>
    </source>
</evidence>
<dbReference type="PROSITE" id="PS50885">
    <property type="entry name" value="HAMP"/>
    <property type="match status" value="1"/>
</dbReference>
<evidence type="ECO:0000313" key="8">
    <source>
        <dbReference type="EMBL" id="SNB65307.1"/>
    </source>
</evidence>
<dbReference type="InterPro" id="IPR009875">
    <property type="entry name" value="PilZ_domain"/>
</dbReference>
<feature type="transmembrane region" description="Helical" evidence="5">
    <location>
        <begin position="12"/>
        <end position="31"/>
    </location>
</feature>
<dbReference type="SUPFAM" id="SSF141371">
    <property type="entry name" value="PilZ domain-like"/>
    <property type="match status" value="1"/>
</dbReference>
<dbReference type="PANTHER" id="PTHR32089:SF112">
    <property type="entry name" value="LYSOZYME-LIKE PROTEIN-RELATED"/>
    <property type="match status" value="1"/>
</dbReference>
<feature type="coiled-coil region" evidence="4">
    <location>
        <begin position="79"/>
        <end position="106"/>
    </location>
</feature>
<proteinExistence type="inferred from homology"/>
<dbReference type="SUPFAM" id="SSF58104">
    <property type="entry name" value="Methyl-accepting chemotaxis protein (MCP) signaling domain"/>
    <property type="match status" value="1"/>
</dbReference>
<dbReference type="InterPro" id="IPR032255">
    <property type="entry name" value="HBM"/>
</dbReference>
<name>A0A212R0H6_RHOAC</name>
<evidence type="ECO:0000256" key="5">
    <source>
        <dbReference type="SAM" id="Phobius"/>
    </source>
</evidence>
<dbReference type="GO" id="GO:0016020">
    <property type="term" value="C:membrane"/>
    <property type="evidence" value="ECO:0007669"/>
    <property type="project" value="InterPro"/>
</dbReference>
<dbReference type="PROSITE" id="PS50111">
    <property type="entry name" value="CHEMOTAXIS_TRANSDUC_2"/>
    <property type="match status" value="1"/>
</dbReference>
<dbReference type="OrthoDB" id="3289104at2"/>
<reference evidence="9" key="1">
    <citation type="submission" date="2017-06" db="EMBL/GenBank/DDBJ databases">
        <authorList>
            <person name="Varghese N."/>
            <person name="Submissions S."/>
        </authorList>
    </citation>
    <scope>NUCLEOTIDE SEQUENCE [LARGE SCALE GENOMIC DNA]</scope>
    <source>
        <strain evidence="9">DSM 137</strain>
    </source>
</reference>
<feature type="domain" description="HAMP" evidence="7">
    <location>
        <begin position="305"/>
        <end position="358"/>
    </location>
</feature>
<dbReference type="Gene3D" id="1.10.287.950">
    <property type="entry name" value="Methyl-accepting chemotaxis protein"/>
    <property type="match status" value="1"/>
</dbReference>